<gene>
    <name evidence="3" type="ORF">ACEWY4_010926</name>
</gene>
<keyword evidence="4" id="KW-1185">Reference proteome</keyword>
<dbReference type="EMBL" id="JBHFQA010000009">
    <property type="protein sequence ID" value="KAL2093614.1"/>
    <property type="molecule type" value="Genomic_DNA"/>
</dbReference>
<feature type="repeat" description="RCC1" evidence="1">
    <location>
        <begin position="239"/>
        <end position="318"/>
    </location>
</feature>
<feature type="repeat" description="RCC1" evidence="1">
    <location>
        <begin position="319"/>
        <end position="372"/>
    </location>
</feature>
<dbReference type="Proteomes" id="UP001591681">
    <property type="component" value="Unassembled WGS sequence"/>
</dbReference>
<dbReference type="AlphaFoldDB" id="A0ABD1K391"/>
<reference evidence="3 4" key="1">
    <citation type="submission" date="2024-09" db="EMBL/GenBank/DDBJ databases">
        <title>A chromosome-level genome assembly of Gray's grenadier anchovy, Coilia grayii.</title>
        <authorList>
            <person name="Fu Z."/>
        </authorList>
    </citation>
    <scope>NUCLEOTIDE SEQUENCE [LARGE SCALE GENOMIC DNA]</scope>
    <source>
        <strain evidence="3">G4</strain>
        <tissue evidence="3">Muscle</tissue>
    </source>
</reference>
<dbReference type="PROSITE" id="PS00626">
    <property type="entry name" value="RCC1_2"/>
    <property type="match status" value="2"/>
</dbReference>
<evidence type="ECO:0000313" key="3">
    <source>
        <dbReference type="EMBL" id="KAL2093614.1"/>
    </source>
</evidence>
<dbReference type="InterPro" id="IPR000408">
    <property type="entry name" value="Reg_chr_condens"/>
</dbReference>
<evidence type="ECO:0000256" key="2">
    <source>
        <dbReference type="SAM" id="MobiDB-lite"/>
    </source>
</evidence>
<comment type="caution">
    <text evidence="3">The sequence shown here is derived from an EMBL/GenBank/DDBJ whole genome shotgun (WGS) entry which is preliminary data.</text>
</comment>
<dbReference type="InterPro" id="IPR052830">
    <property type="entry name" value="RCC1_domain-containing"/>
</dbReference>
<dbReference type="Pfam" id="PF00415">
    <property type="entry name" value="RCC1"/>
    <property type="match status" value="3"/>
</dbReference>
<name>A0ABD1K391_9TELE</name>
<dbReference type="InterPro" id="IPR009091">
    <property type="entry name" value="RCC1/BLIP-II"/>
</dbReference>
<evidence type="ECO:0008006" key="5">
    <source>
        <dbReference type="Google" id="ProtNLM"/>
    </source>
</evidence>
<organism evidence="3 4">
    <name type="scientific">Coilia grayii</name>
    <name type="common">Gray's grenadier anchovy</name>
    <dbReference type="NCBI Taxonomy" id="363190"/>
    <lineage>
        <taxon>Eukaryota</taxon>
        <taxon>Metazoa</taxon>
        <taxon>Chordata</taxon>
        <taxon>Craniata</taxon>
        <taxon>Vertebrata</taxon>
        <taxon>Euteleostomi</taxon>
        <taxon>Actinopterygii</taxon>
        <taxon>Neopterygii</taxon>
        <taxon>Teleostei</taxon>
        <taxon>Clupei</taxon>
        <taxon>Clupeiformes</taxon>
        <taxon>Clupeoidei</taxon>
        <taxon>Engraulidae</taxon>
        <taxon>Coilinae</taxon>
        <taxon>Coilia</taxon>
    </lineage>
</organism>
<dbReference type="PANTHER" id="PTHR46849">
    <property type="entry name" value="RCC1 DOMAIN-CONTAINING PROTEIN 1"/>
    <property type="match status" value="1"/>
</dbReference>
<dbReference type="PRINTS" id="PR00633">
    <property type="entry name" value="RCCNDNSATION"/>
</dbReference>
<dbReference type="SUPFAM" id="SSF50985">
    <property type="entry name" value="RCC1/BLIP-II"/>
    <property type="match status" value="1"/>
</dbReference>
<feature type="repeat" description="RCC1" evidence="1">
    <location>
        <begin position="187"/>
        <end position="238"/>
    </location>
</feature>
<evidence type="ECO:0000256" key="1">
    <source>
        <dbReference type="PROSITE-ProRule" id="PRU00235"/>
    </source>
</evidence>
<proteinExistence type="predicted"/>
<dbReference type="PROSITE" id="PS50012">
    <property type="entry name" value="RCC1_3"/>
    <property type="match status" value="3"/>
</dbReference>
<evidence type="ECO:0000313" key="4">
    <source>
        <dbReference type="Proteomes" id="UP001591681"/>
    </source>
</evidence>
<accession>A0ABD1K391</accession>
<sequence>MSWHGFGFNGFGQIVAHGREDTGTPCVNQVKVTIPTAVEFPSKCPDGSVSKGRSLQLSASWSRTALFSVQGDGQVHLTGFLNGVSSNQKDITGSSGCLDAQINERYLTLRFPDKVECWSCDGADMELVWKTDQDSSDIPKGHSAQLPLVPEGYIAHGPPLFRPLSLQLQAVSLALGSGHAVLLCATGTIYTWGNGSHGQLGHGSLVPEEEPRVVEALWGVPLRSVAAGGWHSACIGEGGDLYMWGWNESGQLGLPSRRCRKKAEQNKETGPPGGQQGDTDEDVCISIQSFPALVDIPRVSEVKSVSCGSRHTAAVSSEGNLYSWGWGDYGQLGHGTLCSSDEPCLVDFFPTHGLRVEDVRCGPWNTFASVTTADPTG</sequence>
<feature type="region of interest" description="Disordered" evidence="2">
    <location>
        <begin position="257"/>
        <end position="281"/>
    </location>
</feature>
<protein>
    <recommendedName>
        <fullName evidence="5">RCC1 domain-containing protein 1</fullName>
    </recommendedName>
</protein>
<dbReference type="Gene3D" id="2.130.10.30">
    <property type="entry name" value="Regulator of chromosome condensation 1/beta-lactamase-inhibitor protein II"/>
    <property type="match status" value="1"/>
</dbReference>
<dbReference type="PANTHER" id="PTHR46849:SF1">
    <property type="entry name" value="RCC1 DOMAIN-CONTAINING PROTEIN 1"/>
    <property type="match status" value="1"/>
</dbReference>